<reference evidence="2" key="1">
    <citation type="submission" date="2018-01" db="EMBL/GenBank/DDBJ databases">
        <authorList>
            <person name="Yu X.-D."/>
        </authorList>
    </citation>
    <scope>NUCLEOTIDE SEQUENCE</scope>
    <source>
        <strain evidence="2">ZX-21</strain>
    </source>
</reference>
<dbReference type="AlphaFoldDB" id="A0A2S4HD37"/>
<feature type="transmembrane region" description="Helical" evidence="1">
    <location>
        <begin position="131"/>
        <end position="159"/>
    </location>
</feature>
<feature type="transmembrane region" description="Helical" evidence="1">
    <location>
        <begin position="179"/>
        <end position="199"/>
    </location>
</feature>
<dbReference type="EMBL" id="PQGG01000033">
    <property type="protein sequence ID" value="POP51895.1"/>
    <property type="molecule type" value="Genomic_DNA"/>
</dbReference>
<keyword evidence="1" id="KW-0472">Membrane</keyword>
<gene>
    <name evidence="2" type="ORF">C0068_14780</name>
</gene>
<protein>
    <recommendedName>
        <fullName evidence="4">Spirocyclase, AveC family</fullName>
    </recommendedName>
</protein>
<evidence type="ECO:0000313" key="3">
    <source>
        <dbReference type="Proteomes" id="UP000237222"/>
    </source>
</evidence>
<comment type="caution">
    <text evidence="2">The sequence shown here is derived from an EMBL/GenBank/DDBJ whole genome shotgun (WGS) entry which is preliminary data.</text>
</comment>
<evidence type="ECO:0008006" key="4">
    <source>
        <dbReference type="Google" id="ProtNLM"/>
    </source>
</evidence>
<feature type="transmembrane region" description="Helical" evidence="1">
    <location>
        <begin position="98"/>
        <end position="119"/>
    </location>
</feature>
<feature type="transmembrane region" description="Helical" evidence="1">
    <location>
        <begin position="228"/>
        <end position="251"/>
    </location>
</feature>
<evidence type="ECO:0000313" key="2">
    <source>
        <dbReference type="EMBL" id="POP51895.1"/>
    </source>
</evidence>
<evidence type="ECO:0000256" key="1">
    <source>
        <dbReference type="SAM" id="Phobius"/>
    </source>
</evidence>
<dbReference type="RefSeq" id="WP_103685254.1">
    <property type="nucleotide sequence ID" value="NZ_PQGG01000033.1"/>
</dbReference>
<keyword evidence="1" id="KW-1133">Transmembrane helix</keyword>
<keyword evidence="1" id="KW-0812">Transmembrane</keyword>
<accession>A0A2S4HD37</accession>
<dbReference type="Proteomes" id="UP000237222">
    <property type="component" value="Unassembled WGS sequence"/>
</dbReference>
<organism evidence="2 3">
    <name type="scientific">Zhongshania marina</name>
    <dbReference type="NCBI Taxonomy" id="2304603"/>
    <lineage>
        <taxon>Bacteria</taxon>
        <taxon>Pseudomonadati</taxon>
        <taxon>Pseudomonadota</taxon>
        <taxon>Gammaproteobacteria</taxon>
        <taxon>Cellvibrionales</taxon>
        <taxon>Spongiibacteraceae</taxon>
        <taxon>Zhongshania</taxon>
    </lineage>
</organism>
<sequence length="255" mass="29199">MGELWLNIGHDADGAVATPWMPWIFEIGSVVVWLMIAVYFYRAYKQAGSLSRYTLIFIGATSMFWLEFPADWGAFLVYSPSFALFPLELPFTTPNKPLFMPFAYGWYFLAIYSLIWFLVDKLRAAKPEWSRLLVVLLIAAPFFYIWNLMVEGFSAVVGWWTYYEVFGPALHSTRGTYPLIFPVVPFAVYGVVEALVLTWKDKNGLHMLEHITGAHKSAVGRGKELRRAVAWIITMNCIFGLFSLSLVWFRISVTS</sequence>
<feature type="transmembrane region" description="Helical" evidence="1">
    <location>
        <begin position="20"/>
        <end position="41"/>
    </location>
</feature>
<feature type="transmembrane region" description="Helical" evidence="1">
    <location>
        <begin position="53"/>
        <end position="78"/>
    </location>
</feature>
<dbReference type="OrthoDB" id="7594017at2"/>
<name>A0A2S4HD37_9GAMM</name>
<proteinExistence type="predicted"/>